<dbReference type="Proteomes" id="UP001240236">
    <property type="component" value="Unassembled WGS sequence"/>
</dbReference>
<keyword evidence="2" id="KW-1185">Reference proteome</keyword>
<proteinExistence type="predicted"/>
<reference evidence="1 2" key="1">
    <citation type="submission" date="2023-07" db="EMBL/GenBank/DDBJ databases">
        <title>Sequencing the genomes of 1000 actinobacteria strains.</title>
        <authorList>
            <person name="Klenk H.-P."/>
        </authorList>
    </citation>
    <scope>NUCLEOTIDE SEQUENCE [LARGE SCALE GENOMIC DNA]</scope>
    <source>
        <strain evidence="1 2">DSM 44709</strain>
    </source>
</reference>
<organism evidence="1 2">
    <name type="scientific">Catenuloplanes indicus</name>
    <dbReference type="NCBI Taxonomy" id="137267"/>
    <lineage>
        <taxon>Bacteria</taxon>
        <taxon>Bacillati</taxon>
        <taxon>Actinomycetota</taxon>
        <taxon>Actinomycetes</taxon>
        <taxon>Micromonosporales</taxon>
        <taxon>Micromonosporaceae</taxon>
        <taxon>Catenuloplanes</taxon>
    </lineage>
</organism>
<gene>
    <name evidence="1" type="ORF">J2S42_001368</name>
</gene>
<name>A0AAE4AW66_9ACTN</name>
<evidence type="ECO:0000313" key="1">
    <source>
        <dbReference type="EMBL" id="MDQ0364699.1"/>
    </source>
</evidence>
<comment type="caution">
    <text evidence="1">The sequence shown here is derived from an EMBL/GenBank/DDBJ whole genome shotgun (WGS) entry which is preliminary data.</text>
</comment>
<evidence type="ECO:0000313" key="2">
    <source>
        <dbReference type="Proteomes" id="UP001240236"/>
    </source>
</evidence>
<dbReference type="EMBL" id="JAUSUZ010000001">
    <property type="protein sequence ID" value="MDQ0364699.1"/>
    <property type="molecule type" value="Genomic_DNA"/>
</dbReference>
<accession>A0AAE4AW66</accession>
<dbReference type="AlphaFoldDB" id="A0AAE4AW66"/>
<protein>
    <submittedName>
        <fullName evidence="1">Uncharacterized protein</fullName>
    </submittedName>
</protein>
<sequence>MNDEIDQRRVLVHLTEYRERRRPGPSCPAAARCRMSPLCRSWNQCLPRSPVLSPRTA</sequence>
<dbReference type="RefSeq" id="WP_307236308.1">
    <property type="nucleotide sequence ID" value="NZ_JAUSUZ010000001.1"/>
</dbReference>